<feature type="domain" description="CAAX prenyl protease 2/Lysostaphin resistance protein A-like" evidence="2">
    <location>
        <begin position="157"/>
        <end position="244"/>
    </location>
</feature>
<dbReference type="EMBL" id="CAESAJ010000014">
    <property type="protein sequence ID" value="CAB4332055.1"/>
    <property type="molecule type" value="Genomic_DNA"/>
</dbReference>
<dbReference type="GO" id="GO:0080120">
    <property type="term" value="P:CAAX-box protein maturation"/>
    <property type="evidence" value="ECO:0007669"/>
    <property type="project" value="UniProtKB-ARBA"/>
</dbReference>
<feature type="transmembrane region" description="Helical" evidence="1">
    <location>
        <begin position="154"/>
        <end position="171"/>
    </location>
</feature>
<keyword evidence="1" id="KW-0812">Transmembrane</keyword>
<feature type="transmembrane region" description="Helical" evidence="1">
    <location>
        <begin position="178"/>
        <end position="203"/>
    </location>
</feature>
<name>A0A6J5YNE3_9ZZZZ</name>
<dbReference type="InterPro" id="IPR003675">
    <property type="entry name" value="Rce1/LyrA-like_dom"/>
</dbReference>
<gene>
    <name evidence="3" type="ORF">UFOPK3770_00268</name>
</gene>
<dbReference type="AlphaFoldDB" id="A0A6J5YNE3"/>
<organism evidence="3">
    <name type="scientific">freshwater metagenome</name>
    <dbReference type="NCBI Taxonomy" id="449393"/>
    <lineage>
        <taxon>unclassified sequences</taxon>
        <taxon>metagenomes</taxon>
        <taxon>ecological metagenomes</taxon>
    </lineage>
</organism>
<protein>
    <submittedName>
        <fullName evidence="3">Unannotated protein</fullName>
    </submittedName>
</protein>
<evidence type="ECO:0000313" key="3">
    <source>
        <dbReference type="EMBL" id="CAB4332055.1"/>
    </source>
</evidence>
<dbReference type="PANTHER" id="PTHR43592:SF15">
    <property type="entry name" value="CAAX AMINO TERMINAL PROTEASE FAMILY PROTEIN"/>
    <property type="match status" value="1"/>
</dbReference>
<dbReference type="Pfam" id="PF02517">
    <property type="entry name" value="Rce1-like"/>
    <property type="match status" value="1"/>
</dbReference>
<proteinExistence type="predicted"/>
<feature type="transmembrane region" description="Helical" evidence="1">
    <location>
        <begin position="72"/>
        <end position="92"/>
    </location>
</feature>
<evidence type="ECO:0000256" key="1">
    <source>
        <dbReference type="SAM" id="Phobius"/>
    </source>
</evidence>
<feature type="transmembrane region" description="Helical" evidence="1">
    <location>
        <begin position="113"/>
        <end position="134"/>
    </location>
</feature>
<reference evidence="3" key="1">
    <citation type="submission" date="2020-05" db="EMBL/GenBank/DDBJ databases">
        <authorList>
            <person name="Chiriac C."/>
            <person name="Salcher M."/>
            <person name="Ghai R."/>
            <person name="Kavagutti S V."/>
        </authorList>
    </citation>
    <scope>NUCLEOTIDE SEQUENCE</scope>
</reference>
<keyword evidence="1" id="KW-1133">Transmembrane helix</keyword>
<accession>A0A6J5YNE3</accession>
<feature type="transmembrane region" description="Helical" evidence="1">
    <location>
        <begin position="43"/>
        <end position="66"/>
    </location>
</feature>
<evidence type="ECO:0000259" key="2">
    <source>
        <dbReference type="Pfam" id="PF02517"/>
    </source>
</evidence>
<keyword evidence="1" id="KW-0472">Membrane</keyword>
<sequence>MKLSSWKSDDHGRADYNGAPWSFRHALSHGQPVIFPRWGLVDVGITLVVTLVITLVFTVAQIAFHIDPMNGWGLIGSATAQWLGLVGWPIIAARRKGNGARIDYGLVAFREQIRFAVLAGVLSLLAAGLVASVLTQFTGPIQSVAGDLALKQSGIPMVFFALMIVFGAPIVEEIAFRGLLFGALCKAGVAPIATVFITAAAFAGFHFEAQRFPVLFAIGLLLGEVRRRTGSTLASIVTHMVNNAPGAIAILLAPFTSLW</sequence>
<dbReference type="GO" id="GO:0004175">
    <property type="term" value="F:endopeptidase activity"/>
    <property type="evidence" value="ECO:0007669"/>
    <property type="project" value="UniProtKB-ARBA"/>
</dbReference>
<dbReference type="PANTHER" id="PTHR43592">
    <property type="entry name" value="CAAX AMINO TERMINAL PROTEASE"/>
    <property type="match status" value="1"/>
</dbReference>